<gene>
    <name evidence="2" type="ORF">GCM10022262_38170</name>
</gene>
<dbReference type="CDD" id="cd00371">
    <property type="entry name" value="HMA"/>
    <property type="match status" value="1"/>
</dbReference>
<dbReference type="RefSeq" id="WP_345044848.1">
    <property type="nucleotide sequence ID" value="NZ_BAABBA010000029.1"/>
</dbReference>
<feature type="compositionally biased region" description="Basic and acidic residues" evidence="1">
    <location>
        <begin position="93"/>
        <end position="106"/>
    </location>
</feature>
<organism evidence="2 3">
    <name type="scientific">Georgenia daeguensis</name>
    <dbReference type="NCBI Taxonomy" id="908355"/>
    <lineage>
        <taxon>Bacteria</taxon>
        <taxon>Bacillati</taxon>
        <taxon>Actinomycetota</taxon>
        <taxon>Actinomycetes</taxon>
        <taxon>Micrococcales</taxon>
        <taxon>Bogoriellaceae</taxon>
        <taxon>Georgenia</taxon>
    </lineage>
</organism>
<dbReference type="EMBL" id="BAABBA010000029">
    <property type="protein sequence ID" value="GAA3510487.1"/>
    <property type="molecule type" value="Genomic_DNA"/>
</dbReference>
<dbReference type="Gene3D" id="3.30.70.100">
    <property type="match status" value="1"/>
</dbReference>
<reference evidence="3" key="1">
    <citation type="journal article" date="2019" name="Int. J. Syst. Evol. Microbiol.">
        <title>The Global Catalogue of Microorganisms (GCM) 10K type strain sequencing project: providing services to taxonomists for standard genome sequencing and annotation.</title>
        <authorList>
            <consortium name="The Broad Institute Genomics Platform"/>
            <consortium name="The Broad Institute Genome Sequencing Center for Infectious Disease"/>
            <person name="Wu L."/>
            <person name="Ma J."/>
        </authorList>
    </citation>
    <scope>NUCLEOTIDE SEQUENCE [LARGE SCALE GENOMIC DNA]</scope>
    <source>
        <strain evidence="3">JCM 17459</strain>
    </source>
</reference>
<dbReference type="InterPro" id="IPR036163">
    <property type="entry name" value="HMA_dom_sf"/>
</dbReference>
<keyword evidence="3" id="KW-1185">Reference proteome</keyword>
<feature type="region of interest" description="Disordered" evidence="1">
    <location>
        <begin position="86"/>
        <end position="106"/>
    </location>
</feature>
<dbReference type="InterPro" id="IPR006121">
    <property type="entry name" value="HMA_dom"/>
</dbReference>
<accession>A0ABP6UPJ1</accession>
<dbReference type="SUPFAM" id="SSF55008">
    <property type="entry name" value="HMA, heavy metal-associated domain"/>
    <property type="match status" value="1"/>
</dbReference>
<name>A0ABP6UPJ1_9MICO</name>
<sequence>MVVTGFAVAGLTCGVCLAALLERLRAVDDVREAAADLVVGGATSVVVTSGSAVRVESMRRAVEQAGFVLTSSDQFSAPRHGSGHLLAARTYSRARDNESRKEGVRR</sequence>
<evidence type="ECO:0000313" key="3">
    <source>
        <dbReference type="Proteomes" id="UP001499841"/>
    </source>
</evidence>
<evidence type="ECO:0008006" key="4">
    <source>
        <dbReference type="Google" id="ProtNLM"/>
    </source>
</evidence>
<dbReference type="Proteomes" id="UP001499841">
    <property type="component" value="Unassembled WGS sequence"/>
</dbReference>
<protein>
    <recommendedName>
        <fullName evidence="4">HMA domain-containing protein</fullName>
    </recommendedName>
</protein>
<proteinExistence type="predicted"/>
<evidence type="ECO:0000256" key="1">
    <source>
        <dbReference type="SAM" id="MobiDB-lite"/>
    </source>
</evidence>
<evidence type="ECO:0000313" key="2">
    <source>
        <dbReference type="EMBL" id="GAA3510487.1"/>
    </source>
</evidence>
<comment type="caution">
    <text evidence="2">The sequence shown here is derived from an EMBL/GenBank/DDBJ whole genome shotgun (WGS) entry which is preliminary data.</text>
</comment>